<reference evidence="5" key="1">
    <citation type="journal article" date="2010" name="Nat. Biotechnol.">
        <title>Draft genome sequence of the oilseed species Ricinus communis.</title>
        <authorList>
            <person name="Chan A.P."/>
            <person name="Crabtree J."/>
            <person name="Zhao Q."/>
            <person name="Lorenzi H."/>
            <person name="Orvis J."/>
            <person name="Puiu D."/>
            <person name="Melake-Berhan A."/>
            <person name="Jones K.M."/>
            <person name="Redman J."/>
            <person name="Chen G."/>
            <person name="Cahoon E.B."/>
            <person name="Gedil M."/>
            <person name="Stanke M."/>
            <person name="Haas B.J."/>
            <person name="Wortman J.R."/>
            <person name="Fraser-Liggett C.M."/>
            <person name="Ravel J."/>
            <person name="Rabinowicz P.D."/>
        </authorList>
    </citation>
    <scope>NUCLEOTIDE SEQUENCE [LARGE SCALE GENOMIC DNA]</scope>
    <source>
        <strain evidence="5">cv. Hale</strain>
    </source>
</reference>
<accession>B9S093</accession>
<dbReference type="eggNOG" id="ENOG502QVZ1">
    <property type="taxonomic scope" value="Eukaryota"/>
</dbReference>
<evidence type="ECO:0000256" key="2">
    <source>
        <dbReference type="SAM" id="Coils"/>
    </source>
</evidence>
<evidence type="ECO:0000256" key="3">
    <source>
        <dbReference type="SAM" id="MobiDB-lite"/>
    </source>
</evidence>
<dbReference type="EMBL" id="EQ973837">
    <property type="protein sequence ID" value="EEF42826.1"/>
    <property type="molecule type" value="Genomic_DNA"/>
</dbReference>
<dbReference type="PANTHER" id="PTHR31342:SF10">
    <property type="entry name" value="CHUP1-LIKE PROTEIN"/>
    <property type="match status" value="1"/>
</dbReference>
<evidence type="ECO:0000256" key="1">
    <source>
        <dbReference type="ARBA" id="ARBA00023054"/>
    </source>
</evidence>
<evidence type="ECO:0000313" key="4">
    <source>
        <dbReference type="EMBL" id="EEF42826.1"/>
    </source>
</evidence>
<feature type="region of interest" description="Disordered" evidence="3">
    <location>
        <begin position="315"/>
        <end position="349"/>
    </location>
</feature>
<keyword evidence="5" id="KW-1185">Reference proteome</keyword>
<gene>
    <name evidence="4" type="ORF">RCOM_1351580</name>
</gene>
<dbReference type="InParanoid" id="B9S093"/>
<dbReference type="STRING" id="3988.B9S093"/>
<dbReference type="AlphaFoldDB" id="B9S093"/>
<evidence type="ECO:0000313" key="5">
    <source>
        <dbReference type="Proteomes" id="UP000008311"/>
    </source>
</evidence>
<proteinExistence type="predicted"/>
<keyword evidence="1 2" id="KW-0175">Coiled coil</keyword>
<dbReference type="Proteomes" id="UP000008311">
    <property type="component" value="Unassembled WGS sequence"/>
</dbReference>
<sequence length="412" mass="47652">MESSRSKTEVMKPLFLKAGIPLALSVASFIYARIISRRVVISDRPKVCSLEANNGSIEAFRDNQESSIRGLSSLTSPIKDDEEAMITSSHDLSSTENSDITAQEQVLGLRSRVEELQKRELDLEMKFLRYHVMKEQELVLMELKNMLVLEAARLESLDREISSIEAEKERFQNLVADYFGVLEQIECVKLENRLLRRKAKRLSKKTMEQSRIIREKNSKIDAAESEILSFCNEIETRSNVIKKLEDDIDAEFVPIEDYNQLANELEQLRKDRASENAELIYLKWANACSKHELMRIQEHEEFDEKQENLELELEASEENRDCGSEQQENKSNLVRKEVDTDVATSSHDQGCSKRKKLLHKLKRWVEGSGDHMMKPKLEEKEKEEIKCFGRLSLSEEKEEDHIIHARRSCSSA</sequence>
<name>B9S093_RICCO</name>
<dbReference type="GO" id="GO:0055028">
    <property type="term" value="C:cortical microtubule"/>
    <property type="evidence" value="ECO:0000318"/>
    <property type="project" value="GO_Central"/>
</dbReference>
<protein>
    <submittedName>
        <fullName evidence="4">Uncharacterized protein</fullName>
    </submittedName>
</protein>
<feature type="coiled-coil region" evidence="2">
    <location>
        <begin position="140"/>
        <end position="205"/>
    </location>
</feature>
<dbReference type="PANTHER" id="PTHR31342">
    <property type="entry name" value="PROTEIN CHUP1, CHLOROPLASTIC"/>
    <property type="match status" value="1"/>
</dbReference>
<dbReference type="GO" id="GO:0072699">
    <property type="term" value="P:protein localization to cortical microtubule cytoskeleton"/>
    <property type="evidence" value="ECO:0000318"/>
    <property type="project" value="GO_Central"/>
</dbReference>
<dbReference type="InterPro" id="IPR040265">
    <property type="entry name" value="CHUP1/IPGA1-like"/>
</dbReference>
<organism evidence="4 5">
    <name type="scientific">Ricinus communis</name>
    <name type="common">Castor bean</name>
    <dbReference type="NCBI Taxonomy" id="3988"/>
    <lineage>
        <taxon>Eukaryota</taxon>
        <taxon>Viridiplantae</taxon>
        <taxon>Streptophyta</taxon>
        <taxon>Embryophyta</taxon>
        <taxon>Tracheophyta</taxon>
        <taxon>Spermatophyta</taxon>
        <taxon>Magnoliopsida</taxon>
        <taxon>eudicotyledons</taxon>
        <taxon>Gunneridae</taxon>
        <taxon>Pentapetalae</taxon>
        <taxon>rosids</taxon>
        <taxon>fabids</taxon>
        <taxon>Malpighiales</taxon>
        <taxon>Euphorbiaceae</taxon>
        <taxon>Acalyphoideae</taxon>
        <taxon>Acalypheae</taxon>
        <taxon>Ricinus</taxon>
    </lineage>
</organism>